<dbReference type="InterPro" id="IPR043128">
    <property type="entry name" value="Rev_trsase/Diguanyl_cyclase"/>
</dbReference>
<proteinExistence type="predicted"/>
<evidence type="ECO:0000313" key="1">
    <source>
        <dbReference type="EMBL" id="MBW0525065.1"/>
    </source>
</evidence>
<comment type="caution">
    <text evidence="1">The sequence shown here is derived from an EMBL/GenBank/DDBJ whole genome shotgun (WGS) entry which is preliminary data.</text>
</comment>
<dbReference type="InterPro" id="IPR043502">
    <property type="entry name" value="DNA/RNA_pol_sf"/>
</dbReference>
<name>A0A9Q3ETT6_9BASI</name>
<organism evidence="1 2">
    <name type="scientific">Austropuccinia psidii MF-1</name>
    <dbReference type="NCBI Taxonomy" id="1389203"/>
    <lineage>
        <taxon>Eukaryota</taxon>
        <taxon>Fungi</taxon>
        <taxon>Dikarya</taxon>
        <taxon>Basidiomycota</taxon>
        <taxon>Pucciniomycotina</taxon>
        <taxon>Pucciniomycetes</taxon>
        <taxon>Pucciniales</taxon>
        <taxon>Sphaerophragmiaceae</taxon>
        <taxon>Austropuccinia</taxon>
    </lineage>
</organism>
<dbReference type="EMBL" id="AVOT02031519">
    <property type="protein sequence ID" value="MBW0525065.1"/>
    <property type="molecule type" value="Genomic_DNA"/>
</dbReference>
<dbReference type="Gene3D" id="3.10.10.10">
    <property type="entry name" value="HIV Type 1 Reverse Transcriptase, subunit A, domain 1"/>
    <property type="match status" value="1"/>
</dbReference>
<dbReference type="AlphaFoldDB" id="A0A9Q3ETT6"/>
<keyword evidence="2" id="KW-1185">Reference proteome</keyword>
<sequence>MVVPTKDRLTALYPYMSEFMIHRKILTQCGGDLEHSVKRRTTEQSSEEDIINILEEVTTRTRIGSGRIITVRKVSPVKLELEKLKYEQLNEAEISLRLTDKQESELPSLLYDRKEEFASDKELLGEIIGTEVKIILDIERPYPPLLRRPEYPAIPKSREDLEVYIKGLLDLGVIPKVGHDEKVEITTPVIVAWHNGKSRMVGEFRAQSTYTVPERYPIPKIHISLTQISQAVYITTMDSLKVFH</sequence>
<gene>
    <name evidence="1" type="ORF">O181_064780</name>
</gene>
<dbReference type="Proteomes" id="UP000765509">
    <property type="component" value="Unassembled WGS sequence"/>
</dbReference>
<protein>
    <submittedName>
        <fullName evidence="1">Uncharacterized protein</fullName>
    </submittedName>
</protein>
<accession>A0A9Q3ETT6</accession>
<reference evidence="1" key="1">
    <citation type="submission" date="2021-03" db="EMBL/GenBank/DDBJ databases">
        <title>Draft genome sequence of rust myrtle Austropuccinia psidii MF-1, a brazilian biotype.</title>
        <authorList>
            <person name="Quecine M.C."/>
            <person name="Pachon D.M.R."/>
            <person name="Bonatelli M.L."/>
            <person name="Correr F.H."/>
            <person name="Franceschini L.M."/>
            <person name="Leite T.F."/>
            <person name="Margarido G.R.A."/>
            <person name="Almeida C.A."/>
            <person name="Ferrarezi J.A."/>
            <person name="Labate C.A."/>
        </authorList>
    </citation>
    <scope>NUCLEOTIDE SEQUENCE</scope>
    <source>
        <strain evidence="1">MF-1</strain>
    </source>
</reference>
<evidence type="ECO:0000313" key="2">
    <source>
        <dbReference type="Proteomes" id="UP000765509"/>
    </source>
</evidence>
<dbReference type="Gene3D" id="3.30.70.270">
    <property type="match status" value="1"/>
</dbReference>
<dbReference type="SUPFAM" id="SSF56672">
    <property type="entry name" value="DNA/RNA polymerases"/>
    <property type="match status" value="1"/>
</dbReference>